<organism evidence="1 2">
    <name type="scientific">Rubroshorea leprosula</name>
    <dbReference type="NCBI Taxonomy" id="152421"/>
    <lineage>
        <taxon>Eukaryota</taxon>
        <taxon>Viridiplantae</taxon>
        <taxon>Streptophyta</taxon>
        <taxon>Embryophyta</taxon>
        <taxon>Tracheophyta</taxon>
        <taxon>Spermatophyta</taxon>
        <taxon>Magnoliopsida</taxon>
        <taxon>eudicotyledons</taxon>
        <taxon>Gunneridae</taxon>
        <taxon>Pentapetalae</taxon>
        <taxon>rosids</taxon>
        <taxon>malvids</taxon>
        <taxon>Malvales</taxon>
        <taxon>Dipterocarpaceae</taxon>
        <taxon>Rubroshorea</taxon>
    </lineage>
</organism>
<accession>A0AAV5IX03</accession>
<dbReference type="EMBL" id="BPVZ01000019">
    <property type="protein sequence ID" value="GKV02788.1"/>
    <property type="molecule type" value="Genomic_DNA"/>
</dbReference>
<reference evidence="1 2" key="1">
    <citation type="journal article" date="2021" name="Commun. Biol.">
        <title>The genome of Shorea leprosula (Dipterocarpaceae) highlights the ecological relevance of drought in aseasonal tropical rainforests.</title>
        <authorList>
            <person name="Ng K.K.S."/>
            <person name="Kobayashi M.J."/>
            <person name="Fawcett J.A."/>
            <person name="Hatakeyama M."/>
            <person name="Paape T."/>
            <person name="Ng C.H."/>
            <person name="Ang C.C."/>
            <person name="Tnah L.H."/>
            <person name="Lee C.T."/>
            <person name="Nishiyama T."/>
            <person name="Sese J."/>
            <person name="O'Brien M.J."/>
            <person name="Copetti D."/>
            <person name="Mohd Noor M.I."/>
            <person name="Ong R.C."/>
            <person name="Putra M."/>
            <person name="Sireger I.Z."/>
            <person name="Indrioko S."/>
            <person name="Kosugi Y."/>
            <person name="Izuno A."/>
            <person name="Isagi Y."/>
            <person name="Lee S.L."/>
            <person name="Shimizu K.K."/>
        </authorList>
    </citation>
    <scope>NUCLEOTIDE SEQUENCE [LARGE SCALE GENOMIC DNA]</scope>
    <source>
        <strain evidence="1">214</strain>
    </source>
</reference>
<evidence type="ECO:0000313" key="1">
    <source>
        <dbReference type="EMBL" id="GKV02788.1"/>
    </source>
</evidence>
<dbReference type="Proteomes" id="UP001054252">
    <property type="component" value="Unassembled WGS sequence"/>
</dbReference>
<sequence length="62" mass="7305">MRNSVECCSSDSLPQFLFRALQQQQQRLQPSFDTDSFQCGSRESFKVWSFDLGIEERIFHRG</sequence>
<gene>
    <name evidence="1" type="ORF">SLEP1_g15178</name>
</gene>
<keyword evidence="2" id="KW-1185">Reference proteome</keyword>
<evidence type="ECO:0000313" key="2">
    <source>
        <dbReference type="Proteomes" id="UP001054252"/>
    </source>
</evidence>
<comment type="caution">
    <text evidence="1">The sequence shown here is derived from an EMBL/GenBank/DDBJ whole genome shotgun (WGS) entry which is preliminary data.</text>
</comment>
<name>A0AAV5IX03_9ROSI</name>
<dbReference type="AlphaFoldDB" id="A0AAV5IX03"/>
<protein>
    <submittedName>
        <fullName evidence="1">Uncharacterized protein</fullName>
    </submittedName>
</protein>
<proteinExistence type="predicted"/>